<feature type="signal peptide" evidence="1">
    <location>
        <begin position="1"/>
        <end position="22"/>
    </location>
</feature>
<dbReference type="OrthoDB" id="6397080at2"/>
<feature type="chain" id="PRO_5005503638" description="Lipoprotein" evidence="1">
    <location>
        <begin position="23"/>
        <end position="480"/>
    </location>
</feature>
<reference evidence="3" key="1">
    <citation type="submission" date="2015-08" db="EMBL/GenBank/DDBJ databases">
        <authorList>
            <person name="Varghese N."/>
        </authorList>
    </citation>
    <scope>NUCLEOTIDE SEQUENCE [LARGE SCALE GENOMIC DNA]</scope>
    <source>
        <strain evidence="3">DSM 27808</strain>
    </source>
</reference>
<dbReference type="PROSITE" id="PS51257">
    <property type="entry name" value="PROKAR_LIPOPROTEIN"/>
    <property type="match status" value="1"/>
</dbReference>
<gene>
    <name evidence="2" type="ORF">Ga0061064_0840</name>
</gene>
<evidence type="ECO:0008006" key="4">
    <source>
        <dbReference type="Google" id="ProtNLM"/>
    </source>
</evidence>
<accession>A0A0K6H020</accession>
<evidence type="ECO:0000256" key="1">
    <source>
        <dbReference type="SAM" id="SignalP"/>
    </source>
</evidence>
<dbReference type="RefSeq" id="WP_055438538.1">
    <property type="nucleotide sequence ID" value="NZ_CYHB01000002.1"/>
</dbReference>
<evidence type="ECO:0000313" key="3">
    <source>
        <dbReference type="Proteomes" id="UP000182598"/>
    </source>
</evidence>
<keyword evidence="1" id="KW-0732">Signal</keyword>
<protein>
    <recommendedName>
        <fullName evidence="4">Lipoprotein</fullName>
    </recommendedName>
</protein>
<proteinExistence type="predicted"/>
<sequence length="480" mass="54399">MLFRVLGTLLLLALMSGCTTMAERSMLDRIHDKKAQLSQVWMGYDAEQRRIGFIDSEKFIYLKAHELPNNGFDEVEKELWKSEKAYAQFNGLFHINAQITPEIRATIVEAGARKNYLALSALILHEDFHGFQRDYFVDNRSDTLAYADIGELPPYEVFAAVRFERRLLQSILERFDETDVRNELITSYVAHRNVRNQLMPKSFSINENAIERSEGTATWFEFYAMKALGFLDDVVPVLIRRLQSSSEERGGDLSARLYSQRLYGTGAAISEIAHRLNIPDWQQAIELGKSPFDILNEHYAVSSEKALQIYQVLQTSQAYRNELIVSKRFEVPIAPLQRLKDIADEYAFKVTFELDNTSSDEFDYGFAAKQLVSLPEGLLLPNIHRFNASSDNVRISVEGENVLLHKTGNQSSEVGVNRSTFALFVNTIKIHDKPLSLGSYSARAEDIEVVGCHFEGDATIRITVDKADVGLSTIKNESGD</sequence>
<name>A0A0K6H020_9GAMM</name>
<dbReference type="EMBL" id="CYHB01000002">
    <property type="protein sequence ID" value="CUA84225.1"/>
    <property type="molecule type" value="Genomic_DNA"/>
</dbReference>
<dbReference type="AlphaFoldDB" id="A0A0K6H020"/>
<dbReference type="Proteomes" id="UP000182598">
    <property type="component" value="Unassembled WGS sequence"/>
</dbReference>
<evidence type="ECO:0000313" key="2">
    <source>
        <dbReference type="EMBL" id="CUA84225.1"/>
    </source>
</evidence>
<keyword evidence="3" id="KW-1185">Reference proteome</keyword>
<organism evidence="2 3">
    <name type="scientific">Pseudidiomarina woesei</name>
    <dbReference type="NCBI Taxonomy" id="1381080"/>
    <lineage>
        <taxon>Bacteria</taxon>
        <taxon>Pseudomonadati</taxon>
        <taxon>Pseudomonadota</taxon>
        <taxon>Gammaproteobacteria</taxon>
        <taxon>Alteromonadales</taxon>
        <taxon>Idiomarinaceae</taxon>
        <taxon>Pseudidiomarina</taxon>
    </lineage>
</organism>